<evidence type="ECO:0000313" key="2">
    <source>
        <dbReference type="EMBL" id="PAV23142.1"/>
    </source>
</evidence>
<keyword evidence="3" id="KW-1185">Reference proteome</keyword>
<gene>
    <name evidence="2" type="ORF">PNOK_0021000</name>
</gene>
<dbReference type="Proteomes" id="UP000217199">
    <property type="component" value="Unassembled WGS sequence"/>
</dbReference>
<organism evidence="2 3">
    <name type="scientific">Pyrrhoderma noxium</name>
    <dbReference type="NCBI Taxonomy" id="2282107"/>
    <lineage>
        <taxon>Eukaryota</taxon>
        <taxon>Fungi</taxon>
        <taxon>Dikarya</taxon>
        <taxon>Basidiomycota</taxon>
        <taxon>Agaricomycotina</taxon>
        <taxon>Agaricomycetes</taxon>
        <taxon>Hymenochaetales</taxon>
        <taxon>Hymenochaetaceae</taxon>
        <taxon>Pyrrhoderma</taxon>
    </lineage>
</organism>
<name>A0A286UUH0_9AGAM</name>
<feature type="compositionally biased region" description="Low complexity" evidence="1">
    <location>
        <begin position="102"/>
        <end position="115"/>
    </location>
</feature>
<feature type="compositionally biased region" description="Polar residues" evidence="1">
    <location>
        <begin position="141"/>
        <end position="157"/>
    </location>
</feature>
<feature type="region of interest" description="Disordered" evidence="1">
    <location>
        <begin position="64"/>
        <end position="193"/>
    </location>
</feature>
<evidence type="ECO:0000256" key="1">
    <source>
        <dbReference type="SAM" id="MobiDB-lite"/>
    </source>
</evidence>
<feature type="compositionally biased region" description="Basic residues" evidence="1">
    <location>
        <begin position="180"/>
        <end position="193"/>
    </location>
</feature>
<dbReference type="AlphaFoldDB" id="A0A286UUH0"/>
<comment type="caution">
    <text evidence="2">The sequence shown here is derived from an EMBL/GenBank/DDBJ whole genome shotgun (WGS) entry which is preliminary data.</text>
</comment>
<protein>
    <submittedName>
        <fullName evidence="2">Uncharacterized protein</fullName>
    </submittedName>
</protein>
<evidence type="ECO:0000313" key="3">
    <source>
        <dbReference type="Proteomes" id="UP000217199"/>
    </source>
</evidence>
<feature type="compositionally biased region" description="Basic and acidic residues" evidence="1">
    <location>
        <begin position="87"/>
        <end position="99"/>
    </location>
</feature>
<proteinExistence type="predicted"/>
<feature type="compositionally biased region" description="Basic residues" evidence="1">
    <location>
        <begin position="70"/>
        <end position="86"/>
    </location>
</feature>
<sequence length="193" mass="21571">MKSNKVAYIDVPTHDTKPLCDGYKSEPVVTIDDFIDKVNQARSEGKRIIIQGVRRNNDSIESESETCRNVKTKANQRGRKRLGKTIKKNERGVTHKTMCDKSVGTSDSGHSSSGGVLPAKFRRKSAKLLGQTETKNDRAKNITSDSPNNKSLLSDANQGAPKKRERSLDAEDCNNEPKRMCLRPRVKKPSYRV</sequence>
<accession>A0A286UUH0</accession>
<reference evidence="2 3" key="1">
    <citation type="journal article" date="2017" name="Mol. Ecol.">
        <title>Comparative and population genomic landscape of Phellinus noxius: A hypervariable fungus causing root rot in trees.</title>
        <authorList>
            <person name="Chung C.L."/>
            <person name="Lee T.J."/>
            <person name="Akiba M."/>
            <person name="Lee H.H."/>
            <person name="Kuo T.H."/>
            <person name="Liu D."/>
            <person name="Ke H.M."/>
            <person name="Yokoi T."/>
            <person name="Roa M.B."/>
            <person name="Lu M.J."/>
            <person name="Chang Y.Y."/>
            <person name="Ann P.J."/>
            <person name="Tsai J.N."/>
            <person name="Chen C.Y."/>
            <person name="Tzean S.S."/>
            <person name="Ota Y."/>
            <person name="Hattori T."/>
            <person name="Sahashi N."/>
            <person name="Liou R.F."/>
            <person name="Kikuchi T."/>
            <person name="Tsai I.J."/>
        </authorList>
    </citation>
    <scope>NUCLEOTIDE SEQUENCE [LARGE SCALE GENOMIC DNA]</scope>
    <source>
        <strain evidence="2 3">FFPRI411160</strain>
    </source>
</reference>
<dbReference type="EMBL" id="NBII01000001">
    <property type="protein sequence ID" value="PAV23142.1"/>
    <property type="molecule type" value="Genomic_DNA"/>
</dbReference>
<dbReference type="InParanoid" id="A0A286UUH0"/>